<feature type="transmembrane region" description="Helical" evidence="5">
    <location>
        <begin position="259"/>
        <end position="279"/>
    </location>
</feature>
<dbReference type="EMBL" id="CACSAS010000001">
    <property type="protein sequence ID" value="CAA0110212.1"/>
    <property type="molecule type" value="Genomic_DNA"/>
</dbReference>
<dbReference type="InterPro" id="IPR020846">
    <property type="entry name" value="MFS_dom"/>
</dbReference>
<reference evidence="7 8" key="1">
    <citation type="submission" date="2019-12" db="EMBL/GenBank/DDBJ databases">
        <authorList>
            <person name="Reyes-Prieto M."/>
        </authorList>
    </citation>
    <scope>NUCLEOTIDE SEQUENCE [LARGE SCALE GENOMIC DNA]</scope>
    <source>
        <strain evidence="7">HF14-78462</strain>
    </source>
</reference>
<dbReference type="InterPro" id="IPR011701">
    <property type="entry name" value="MFS"/>
</dbReference>
<dbReference type="GO" id="GO:0016020">
    <property type="term" value="C:membrane"/>
    <property type="evidence" value="ECO:0007669"/>
    <property type="project" value="UniProtKB-SubCell"/>
</dbReference>
<evidence type="ECO:0000256" key="3">
    <source>
        <dbReference type="ARBA" id="ARBA00022989"/>
    </source>
</evidence>
<keyword evidence="4 5" id="KW-0472">Membrane</keyword>
<protein>
    <recommendedName>
        <fullName evidence="6">Major facilitator superfamily (MFS) profile domain-containing protein</fullName>
    </recommendedName>
</protein>
<evidence type="ECO:0000256" key="5">
    <source>
        <dbReference type="SAM" id="Phobius"/>
    </source>
</evidence>
<evidence type="ECO:0000313" key="8">
    <source>
        <dbReference type="Proteomes" id="UP000433050"/>
    </source>
</evidence>
<feature type="transmembrane region" description="Helical" evidence="5">
    <location>
        <begin position="377"/>
        <end position="396"/>
    </location>
</feature>
<evidence type="ECO:0000313" key="7">
    <source>
        <dbReference type="EMBL" id="CAA0110212.1"/>
    </source>
</evidence>
<dbReference type="PANTHER" id="PTHR23518:SF2">
    <property type="entry name" value="MAJOR FACILITATOR SUPERFAMILY TRANSPORTER"/>
    <property type="match status" value="1"/>
</dbReference>
<feature type="transmembrane region" description="Helical" evidence="5">
    <location>
        <begin position="314"/>
        <end position="334"/>
    </location>
</feature>
<dbReference type="GO" id="GO:0022857">
    <property type="term" value="F:transmembrane transporter activity"/>
    <property type="evidence" value="ECO:0007669"/>
    <property type="project" value="InterPro"/>
</dbReference>
<gene>
    <name evidence="7" type="ORF">STARVERO_03811</name>
</gene>
<feature type="transmembrane region" description="Helical" evidence="5">
    <location>
        <begin position="291"/>
        <end position="308"/>
    </location>
</feature>
<feature type="transmembrane region" description="Helical" evidence="5">
    <location>
        <begin position="173"/>
        <end position="190"/>
    </location>
</feature>
<dbReference type="PROSITE" id="PS50850">
    <property type="entry name" value="MFS"/>
    <property type="match status" value="1"/>
</dbReference>
<dbReference type="PANTHER" id="PTHR23518">
    <property type="entry name" value="C-METHYLTRANSFERASE"/>
    <property type="match status" value="1"/>
</dbReference>
<dbReference type="Proteomes" id="UP000433050">
    <property type="component" value="Unassembled WGS sequence"/>
</dbReference>
<sequence length="413" mass="43684">MDLATLRARAPLFLAVFIDIFSFGLMYPLIVALFENGTIVAGYAPSTRDTLLSLAFSLFPIGMFFGASLLGDLSDAVGRRRTLMICMAGLAASYGLMWLALEVGHLWLFFLGRLSSGLMAGTAPIAQASVVDAAPEDRRSAAMAQVVLVNTLGMVAGPAIGGILGHWDFRLPLGLALALCLLTLALLRSAHFASDEARRAFSLDWKQPFRLLARVSDRPAIIVPAASFFLFQFGFLIYYTFILIEMQRSYGFTTADLGLFSMVMGLGCAFSSAIGFRYVRAWLGSDKPTALLGLALCGAFLIVSGLPLPAWGQVAVAFLSTASNILAFITLLAAVSSAVDETERGWALGIANAGVALSVFLAGLLTGLLVFLPVDAFLIAGGVIVLAGILPGLKLAEPATGTELQDQAAAELR</sequence>
<dbReference type="InterPro" id="IPR001958">
    <property type="entry name" value="Tet-R_TetA/multi-R_MdtG-like"/>
</dbReference>
<feature type="transmembrane region" description="Helical" evidence="5">
    <location>
        <begin position="107"/>
        <end position="126"/>
    </location>
</feature>
<accession>A0A5S9PZM7</accession>
<comment type="subcellular location">
    <subcellularLocation>
        <location evidence="1">Membrane</location>
        <topology evidence="1">Multi-pass membrane protein</topology>
    </subcellularLocation>
</comment>
<dbReference type="AlphaFoldDB" id="A0A5S9PZM7"/>
<evidence type="ECO:0000256" key="4">
    <source>
        <dbReference type="ARBA" id="ARBA00023136"/>
    </source>
</evidence>
<dbReference type="PRINTS" id="PR01035">
    <property type="entry name" value="TCRTETA"/>
</dbReference>
<proteinExistence type="predicted"/>
<keyword evidence="3 5" id="KW-1133">Transmembrane helix</keyword>
<feature type="transmembrane region" description="Helical" evidence="5">
    <location>
        <begin position="50"/>
        <end position="70"/>
    </location>
</feature>
<evidence type="ECO:0000256" key="2">
    <source>
        <dbReference type="ARBA" id="ARBA00022692"/>
    </source>
</evidence>
<dbReference type="RefSeq" id="WP_159600831.1">
    <property type="nucleotide sequence ID" value="NZ_CACSAS010000001.1"/>
</dbReference>
<keyword evidence="2 5" id="KW-0812">Transmembrane</keyword>
<feature type="transmembrane region" description="Helical" evidence="5">
    <location>
        <begin position="12"/>
        <end position="30"/>
    </location>
</feature>
<feature type="transmembrane region" description="Helical" evidence="5">
    <location>
        <begin position="147"/>
        <end position="167"/>
    </location>
</feature>
<dbReference type="InterPro" id="IPR036259">
    <property type="entry name" value="MFS_trans_sf"/>
</dbReference>
<evidence type="ECO:0000259" key="6">
    <source>
        <dbReference type="PROSITE" id="PS50850"/>
    </source>
</evidence>
<feature type="transmembrane region" description="Helical" evidence="5">
    <location>
        <begin position="82"/>
        <end position="101"/>
    </location>
</feature>
<feature type="domain" description="Major facilitator superfamily (MFS) profile" evidence="6">
    <location>
        <begin position="8"/>
        <end position="399"/>
    </location>
</feature>
<evidence type="ECO:0000256" key="1">
    <source>
        <dbReference type="ARBA" id="ARBA00004141"/>
    </source>
</evidence>
<organism evidence="7 8">
    <name type="scientific">Starkeya nomas</name>
    <dbReference type="NCBI Taxonomy" id="2666134"/>
    <lineage>
        <taxon>Bacteria</taxon>
        <taxon>Pseudomonadati</taxon>
        <taxon>Pseudomonadota</taxon>
        <taxon>Alphaproteobacteria</taxon>
        <taxon>Hyphomicrobiales</taxon>
        <taxon>Xanthobacteraceae</taxon>
        <taxon>Starkeya</taxon>
    </lineage>
</organism>
<dbReference type="Pfam" id="PF07690">
    <property type="entry name" value="MFS_1"/>
    <property type="match status" value="1"/>
</dbReference>
<name>A0A5S9PZM7_9HYPH</name>
<dbReference type="Gene3D" id="1.20.1250.20">
    <property type="entry name" value="MFS general substrate transporter like domains"/>
    <property type="match status" value="1"/>
</dbReference>
<dbReference type="SUPFAM" id="SSF103473">
    <property type="entry name" value="MFS general substrate transporter"/>
    <property type="match status" value="1"/>
</dbReference>
<feature type="transmembrane region" description="Helical" evidence="5">
    <location>
        <begin position="220"/>
        <end position="239"/>
    </location>
</feature>
<feature type="transmembrane region" description="Helical" evidence="5">
    <location>
        <begin position="346"/>
        <end position="371"/>
    </location>
</feature>
<keyword evidence="8" id="KW-1185">Reference proteome</keyword>